<dbReference type="Gene3D" id="3.80.10.10">
    <property type="entry name" value="Ribonuclease Inhibitor"/>
    <property type="match status" value="1"/>
</dbReference>
<gene>
    <name evidence="1" type="ORF">Clacol_007153</name>
</gene>
<dbReference type="Proteomes" id="UP001050691">
    <property type="component" value="Unassembled WGS sequence"/>
</dbReference>
<dbReference type="EMBL" id="BPWL01000008">
    <property type="protein sequence ID" value="GJJ12907.1"/>
    <property type="molecule type" value="Genomic_DNA"/>
</dbReference>
<protein>
    <recommendedName>
        <fullName evidence="3">F-box domain-containing protein</fullName>
    </recommendedName>
</protein>
<accession>A0AAV5AGQ6</accession>
<comment type="caution">
    <text evidence="1">The sequence shown here is derived from an EMBL/GenBank/DDBJ whole genome shotgun (WGS) entry which is preliminary data.</text>
</comment>
<evidence type="ECO:0008006" key="3">
    <source>
        <dbReference type="Google" id="ProtNLM"/>
    </source>
</evidence>
<dbReference type="SUPFAM" id="SSF52047">
    <property type="entry name" value="RNI-like"/>
    <property type="match status" value="1"/>
</dbReference>
<reference evidence="1" key="1">
    <citation type="submission" date="2021-10" db="EMBL/GenBank/DDBJ databases">
        <title>De novo Genome Assembly of Clathrus columnatus (Basidiomycota, Fungi) Using Illumina and Nanopore Sequence Data.</title>
        <authorList>
            <person name="Ogiso-Tanaka E."/>
            <person name="Itagaki H."/>
            <person name="Hosoya T."/>
            <person name="Hosaka K."/>
        </authorList>
    </citation>
    <scope>NUCLEOTIDE SEQUENCE</scope>
    <source>
        <strain evidence="1">MO-923</strain>
    </source>
</reference>
<evidence type="ECO:0000313" key="1">
    <source>
        <dbReference type="EMBL" id="GJJ12907.1"/>
    </source>
</evidence>
<name>A0AAV5AGQ6_9AGAM</name>
<organism evidence="1 2">
    <name type="scientific">Clathrus columnatus</name>
    <dbReference type="NCBI Taxonomy" id="1419009"/>
    <lineage>
        <taxon>Eukaryota</taxon>
        <taxon>Fungi</taxon>
        <taxon>Dikarya</taxon>
        <taxon>Basidiomycota</taxon>
        <taxon>Agaricomycotina</taxon>
        <taxon>Agaricomycetes</taxon>
        <taxon>Phallomycetidae</taxon>
        <taxon>Phallales</taxon>
        <taxon>Clathraceae</taxon>
        <taxon>Clathrus</taxon>
    </lineage>
</organism>
<proteinExistence type="predicted"/>
<keyword evidence="2" id="KW-1185">Reference proteome</keyword>
<dbReference type="AlphaFoldDB" id="A0AAV5AGQ6"/>
<evidence type="ECO:0000313" key="2">
    <source>
        <dbReference type="Proteomes" id="UP001050691"/>
    </source>
</evidence>
<sequence length="572" mass="65814">MPYPGRLPIHTLWDEITSLLDLTKDLLSLALTCHTFKELIIPHHLEYRYICCDPHRADVWKWFASRLHLSRRIRCVKLIYEPHGRVLLPQALIKIMDWTPSSNPLPWQPTVEALPLFRNALSQMISLKEFIWTHGRGWTSSDEFIETSRVLTNTTHCLEALSIKFDSVLWTDPKDRLRLEQLSVKFYMELVQFEKIGINYPCDALIHMILHLCPDIEDLQLTGPRFTTAKVSYIMQHANWKNLRRLYFYSYTPHHTPDLPANMILFLNKHTTLKSLYLELADSPLPNSLASCLPNLRSIGSGTHNSAFEPSTFLSNDIISRLVHWHCPIRNINIDTLPQMNNLKSACLQLYGVLPGAHVPFLLKAPNLKRIRLKGDFLDDYSETLQLRHAYLLRVFTGWRHPGRGSREIRLIIEEITHFTKFKLLFLDLLTFIRGFNPKTPILTLCFPGITATILKIGPEELGGRGDLATEGEFLAKETGMSINEINIELRDCDGVITTSTRIFEPESNEALKAYYEGSGRSYYVAGPLAITSIDQLSREQSPDRHAVETFLDWIFQTHGERSVIYMGPLRD</sequence>
<dbReference type="InterPro" id="IPR032675">
    <property type="entry name" value="LRR_dom_sf"/>
</dbReference>